<protein>
    <submittedName>
        <fullName evidence="3">M81 family metallopeptidase</fullName>
    </submittedName>
</protein>
<keyword evidence="4" id="KW-1185">Reference proteome</keyword>
<evidence type="ECO:0000259" key="1">
    <source>
        <dbReference type="Pfam" id="PF07171"/>
    </source>
</evidence>
<evidence type="ECO:0000259" key="2">
    <source>
        <dbReference type="Pfam" id="PF07364"/>
    </source>
</evidence>
<organism evidence="3 4">
    <name type="scientific">Streptomyces cuspidosporus</name>
    <dbReference type="NCBI Taxonomy" id="66882"/>
    <lineage>
        <taxon>Bacteria</taxon>
        <taxon>Bacillati</taxon>
        <taxon>Actinomycetota</taxon>
        <taxon>Actinomycetes</taxon>
        <taxon>Kitasatosporales</taxon>
        <taxon>Streptomycetaceae</taxon>
        <taxon>Streptomyces</taxon>
    </lineage>
</organism>
<dbReference type="RefSeq" id="WP_346177638.1">
    <property type="nucleotide sequence ID" value="NZ_BAAASD010000034.1"/>
</dbReference>
<accession>A0ABN3GWW3</accession>
<proteinExistence type="predicted"/>
<dbReference type="EMBL" id="BAAASD010000034">
    <property type="protein sequence ID" value="GAA2362409.1"/>
    <property type="molecule type" value="Genomic_DNA"/>
</dbReference>
<dbReference type="Proteomes" id="UP001500253">
    <property type="component" value="Unassembled WGS sequence"/>
</dbReference>
<dbReference type="InterPro" id="IPR010799">
    <property type="entry name" value="MlrC_C"/>
</dbReference>
<sequence>MSTPSPAARRPRVGVGGVSVRSSTFTLHRTGYDDFRVTRGAALRARYPWARPDGALGGPVEWVPLLHAEAPPGGPVEPEAYRRLKAELLDRVRQAGPLDGLVLDIHGAMSVVGLDDAEADLTDAVREVLGPRALISAAMDPYGNVSRRLAGRLDLVTAHRLAPRQDAGATLERAARKLVQRLLAGKGRPHLAWVQVPVLLPSLPVPPLPPVPPGEPAGPRLEAARSLYGRPASIEELDGIVDAAVWAGFPWADEPRCKAAVVVTGDDPVLAVEEARSLAKEYWDLRRDLVSPGPAADADACVEAALASPARPFLIGDSGDDPAAGGAGDLPYMLGRLLAHEALATGRATALLPGITAPATVARCFAAGVGATVRVSVGGAYGEGGAGSGTEYAPFEPYEFTGEVVALHPGDAAGGDLAVVRRGGVTAVLAGRREPVRTRADLGGLDPRGYDLLVVKTGRPEPELRELAADWRLARTPGAVDQDLPRLGHRRLERPLFPLDPGMPAPDLAPELL</sequence>
<dbReference type="Pfam" id="PF07364">
    <property type="entry name" value="DUF1485"/>
    <property type="match status" value="1"/>
</dbReference>
<name>A0ABN3GWW3_9ACTN</name>
<dbReference type="Pfam" id="PF07171">
    <property type="entry name" value="MlrC_C"/>
    <property type="match status" value="1"/>
</dbReference>
<evidence type="ECO:0000313" key="4">
    <source>
        <dbReference type="Proteomes" id="UP001500253"/>
    </source>
</evidence>
<comment type="caution">
    <text evidence="3">The sequence shown here is derived from an EMBL/GenBank/DDBJ whole genome shotgun (WGS) entry which is preliminary data.</text>
</comment>
<feature type="domain" description="Microcystin LR degradation protein MlrC C-terminal" evidence="1">
    <location>
        <begin position="315"/>
        <end position="491"/>
    </location>
</feature>
<dbReference type="InterPro" id="IPR015995">
    <property type="entry name" value="MlrC_N"/>
</dbReference>
<feature type="domain" description="Microcystin LR degradation protein MlrC N-terminal" evidence="2">
    <location>
        <begin position="12"/>
        <end position="305"/>
    </location>
</feature>
<reference evidence="3 4" key="1">
    <citation type="journal article" date="2019" name="Int. J. Syst. Evol. Microbiol.">
        <title>The Global Catalogue of Microorganisms (GCM) 10K type strain sequencing project: providing services to taxonomists for standard genome sequencing and annotation.</title>
        <authorList>
            <consortium name="The Broad Institute Genomics Platform"/>
            <consortium name="The Broad Institute Genome Sequencing Center for Infectious Disease"/>
            <person name="Wu L."/>
            <person name="Ma J."/>
        </authorList>
    </citation>
    <scope>NUCLEOTIDE SEQUENCE [LARGE SCALE GENOMIC DNA]</scope>
    <source>
        <strain evidence="3 4">JCM 4316</strain>
    </source>
</reference>
<gene>
    <name evidence="3" type="ORF">GCM10010246_61830</name>
</gene>
<evidence type="ECO:0000313" key="3">
    <source>
        <dbReference type="EMBL" id="GAA2362409.1"/>
    </source>
</evidence>